<dbReference type="Proteomes" id="UP000782610">
    <property type="component" value="Unassembled WGS sequence"/>
</dbReference>
<comment type="caution">
    <text evidence="1">The sequence shown here is derived from an EMBL/GenBank/DDBJ whole genome shotgun (WGS) entry which is preliminary data.</text>
</comment>
<evidence type="ECO:0000313" key="1">
    <source>
        <dbReference type="EMBL" id="MBI4922102.1"/>
    </source>
</evidence>
<organism evidence="1 2">
    <name type="scientific">Devosia nanyangense</name>
    <dbReference type="NCBI Taxonomy" id="1228055"/>
    <lineage>
        <taxon>Bacteria</taxon>
        <taxon>Pseudomonadati</taxon>
        <taxon>Pseudomonadota</taxon>
        <taxon>Alphaproteobacteria</taxon>
        <taxon>Hyphomicrobiales</taxon>
        <taxon>Devosiaceae</taxon>
        <taxon>Devosia</taxon>
    </lineage>
</organism>
<evidence type="ECO:0000313" key="2">
    <source>
        <dbReference type="Proteomes" id="UP000782610"/>
    </source>
</evidence>
<proteinExistence type="predicted"/>
<dbReference type="Pfam" id="PF11927">
    <property type="entry name" value="HODM_asu-like"/>
    <property type="match status" value="1"/>
</dbReference>
<dbReference type="AlphaFoldDB" id="A0A933NZ33"/>
<sequence>MPSPLHTPYDGSSKLFEIGLKPLDLAEWIDADDQLAADLGEKDRLIAGRDRVFRAEPGTEAAQAEVLALLADHLPARFPEIYRRDGESIEIVPARRRVRLDGPEAPLLVAARLVQEDLLLMRRGATGWRLAAAALCFPSSWRLGDKFGRPLDEIHAPVPGFGAGSRPAELIARMFDTLRPAVPVIRWNWSIYGDDRRAHPDPVAAEARRFGDGVRAEQLFFRAERQTLRKLPVSGDILFTIRIYIDPIAALERHPGAATIATRLIAQIGALTAEQLAYKGLEVERERLLARLGEIVAGGT</sequence>
<dbReference type="EMBL" id="JACRAF010000028">
    <property type="protein sequence ID" value="MBI4922102.1"/>
    <property type="molecule type" value="Genomic_DNA"/>
</dbReference>
<protein>
    <submittedName>
        <fullName evidence="1">DUF3445 domain-containing protein</fullName>
    </submittedName>
</protein>
<accession>A0A933NZ33</accession>
<reference evidence="1" key="1">
    <citation type="submission" date="2020-07" db="EMBL/GenBank/DDBJ databases">
        <title>Huge and variable diversity of episymbiotic CPR bacteria and DPANN archaea in groundwater ecosystems.</title>
        <authorList>
            <person name="He C.Y."/>
            <person name="Keren R."/>
            <person name="Whittaker M."/>
            <person name="Farag I.F."/>
            <person name="Doudna J."/>
            <person name="Cate J.H.D."/>
            <person name="Banfield J.F."/>
        </authorList>
    </citation>
    <scope>NUCLEOTIDE SEQUENCE</scope>
    <source>
        <strain evidence="1">NC_groundwater_1586_Pr3_B-0.1um_66_15</strain>
    </source>
</reference>
<name>A0A933NZ33_9HYPH</name>
<dbReference type="InterPro" id="IPR021848">
    <property type="entry name" value="HODM_asu-like"/>
</dbReference>
<gene>
    <name evidence="1" type="ORF">HY834_10155</name>
</gene>